<dbReference type="InterPro" id="IPR049052">
    <property type="entry name" value="nSTAND1"/>
</dbReference>
<dbReference type="EMBL" id="CAADFD010000081">
    <property type="protein sequence ID" value="VFJ63298.1"/>
    <property type="molecule type" value="Genomic_DNA"/>
</dbReference>
<gene>
    <name evidence="3" type="ORF">BECKFW1821B_GA0114236_108114</name>
</gene>
<evidence type="ECO:0000259" key="2">
    <source>
        <dbReference type="Pfam" id="PF20703"/>
    </source>
</evidence>
<feature type="domain" description="Novel STAND NTPase 1" evidence="2">
    <location>
        <begin position="94"/>
        <end position="206"/>
    </location>
</feature>
<feature type="region of interest" description="Disordered" evidence="1">
    <location>
        <begin position="231"/>
        <end position="319"/>
    </location>
</feature>
<reference evidence="3" key="1">
    <citation type="submission" date="2019-02" db="EMBL/GenBank/DDBJ databases">
        <authorList>
            <person name="Gruber-Vodicka R. H."/>
            <person name="Seah K. B. B."/>
        </authorList>
    </citation>
    <scope>NUCLEOTIDE SEQUENCE</scope>
    <source>
        <strain evidence="3">BECK_BZ106</strain>
    </source>
</reference>
<protein>
    <recommendedName>
        <fullName evidence="2">Novel STAND NTPase 1 domain-containing protein</fullName>
    </recommendedName>
</protein>
<proteinExistence type="predicted"/>
<dbReference type="AlphaFoldDB" id="A0A450T9E2"/>
<sequence>MANQLGKTIFGVLIEPTPLETLRIEMRSEWQLCDLVKGAEREEFQVHLDNPPIPETTVSLSASGLARLKHGLEQAGLDAATFPWPPESEPDRPPYPGLRALDVEDAAIFFGRDVALVRALDELRLLRQQGTKRLFVILGASGAGKSSFLRAGLLPRLARDDRHFLPLPIIRPERAAISGPAGLLASIEGAFKTLRIQKNLADIRKTLNEPQGFPALLDEIRTHAHARIAIHTTPPSSRQGLPGPSARDGLNKGLPGPSARDGLNKGLPGPSARDGLNKGLPGPSARDGLNKELPGPSARDGLNEELSEPGSQGGQTNITPPTLLIAIDQGEELFGADGGEESERLLSLLREVTDVDTLFFVKFWLLLNRLTLNG</sequence>
<accession>A0A450T9E2</accession>
<name>A0A450T9E2_9GAMM</name>
<evidence type="ECO:0000256" key="1">
    <source>
        <dbReference type="SAM" id="MobiDB-lite"/>
    </source>
</evidence>
<organism evidence="3">
    <name type="scientific">Candidatus Kentrum sp. FW</name>
    <dbReference type="NCBI Taxonomy" id="2126338"/>
    <lineage>
        <taxon>Bacteria</taxon>
        <taxon>Pseudomonadati</taxon>
        <taxon>Pseudomonadota</taxon>
        <taxon>Gammaproteobacteria</taxon>
        <taxon>Candidatus Kentrum</taxon>
    </lineage>
</organism>
<evidence type="ECO:0000313" key="3">
    <source>
        <dbReference type="EMBL" id="VFJ63298.1"/>
    </source>
</evidence>
<dbReference type="Pfam" id="PF20703">
    <property type="entry name" value="nSTAND1"/>
    <property type="match status" value="1"/>
</dbReference>